<dbReference type="Proteomes" id="UP000006327">
    <property type="component" value="Unassembled WGS sequence"/>
</dbReference>
<accession>K6Y960</accession>
<reference evidence="2 3" key="1">
    <citation type="journal article" date="2017" name="Antonie Van Leeuwenhoek">
        <title>Rhizobium rhizosphaerae sp. nov., a novel species isolated from rice rhizosphere.</title>
        <authorList>
            <person name="Zhao J.J."/>
            <person name="Zhang J."/>
            <person name="Zhang R.J."/>
            <person name="Zhang C.W."/>
            <person name="Yin H.Q."/>
            <person name="Zhang X.X."/>
        </authorList>
    </citation>
    <scope>NUCLEOTIDE SEQUENCE [LARGE SCALE GENOMIC DNA]</scope>
    <source>
        <strain evidence="2 3">BSs20135</strain>
    </source>
</reference>
<keyword evidence="1" id="KW-0732">Signal</keyword>
<gene>
    <name evidence="2" type="ORF">GARC_3537</name>
</gene>
<dbReference type="RefSeq" id="WP_007622447.1">
    <property type="nucleotide sequence ID" value="NZ_BAEO01000054.1"/>
</dbReference>
<feature type="signal peptide" evidence="1">
    <location>
        <begin position="1"/>
        <end position="23"/>
    </location>
</feature>
<dbReference type="STRING" id="493475.GARC_3537"/>
<evidence type="ECO:0000313" key="3">
    <source>
        <dbReference type="Proteomes" id="UP000006327"/>
    </source>
</evidence>
<protein>
    <submittedName>
        <fullName evidence="2">Uncharacterized protein</fullName>
    </submittedName>
</protein>
<dbReference type="eggNOG" id="ENOG5033305">
    <property type="taxonomic scope" value="Bacteria"/>
</dbReference>
<organism evidence="2 3">
    <name type="scientific">Paraglaciecola arctica BSs20135</name>
    <dbReference type="NCBI Taxonomy" id="493475"/>
    <lineage>
        <taxon>Bacteria</taxon>
        <taxon>Pseudomonadati</taxon>
        <taxon>Pseudomonadota</taxon>
        <taxon>Gammaproteobacteria</taxon>
        <taxon>Alteromonadales</taxon>
        <taxon>Alteromonadaceae</taxon>
        <taxon>Paraglaciecola</taxon>
    </lineage>
</organism>
<feature type="chain" id="PRO_5003897277" evidence="1">
    <location>
        <begin position="24"/>
        <end position="187"/>
    </location>
</feature>
<sequence length="187" mass="20891">MHITSKLVIASAVSILFVQVALALSGTNKASDYSVIALKNCDVVSDKVMTAKQLEAYLALKQQEQKMQILEMPIQNIAQEISLYTDEIEKLTELAIQETDETLHINKAVLEQQNLVVEEFNKFMQVHQQSFDALGEQGHMIGQQAEIFETNIKANLENIDYDQIQVLTPGSQLTLPSCDNSIKVLVI</sequence>
<evidence type="ECO:0000313" key="2">
    <source>
        <dbReference type="EMBL" id="GAC20491.1"/>
    </source>
</evidence>
<comment type="caution">
    <text evidence="2">The sequence shown here is derived from an EMBL/GenBank/DDBJ whole genome shotgun (WGS) entry which is preliminary data.</text>
</comment>
<dbReference type="AlphaFoldDB" id="K6Y960"/>
<dbReference type="EMBL" id="BAEO01000054">
    <property type="protein sequence ID" value="GAC20491.1"/>
    <property type="molecule type" value="Genomic_DNA"/>
</dbReference>
<name>K6Y960_9ALTE</name>
<proteinExistence type="predicted"/>
<evidence type="ECO:0000256" key="1">
    <source>
        <dbReference type="SAM" id="SignalP"/>
    </source>
</evidence>
<keyword evidence="3" id="KW-1185">Reference proteome</keyword>